<reference evidence="1" key="2">
    <citation type="submission" date="2020-11" db="EMBL/GenBank/DDBJ databases">
        <authorList>
            <person name="McCartney M.A."/>
            <person name="Auch B."/>
            <person name="Kono T."/>
            <person name="Mallez S."/>
            <person name="Becker A."/>
            <person name="Gohl D.M."/>
            <person name="Silverstein K.A.T."/>
            <person name="Koren S."/>
            <person name="Bechman K.B."/>
            <person name="Herman A."/>
            <person name="Abrahante J.E."/>
            <person name="Garbe J."/>
        </authorList>
    </citation>
    <scope>NUCLEOTIDE SEQUENCE</scope>
    <source>
        <strain evidence="1">Duluth1</strain>
        <tissue evidence="1">Whole animal</tissue>
    </source>
</reference>
<dbReference type="Proteomes" id="UP000828390">
    <property type="component" value="Unassembled WGS sequence"/>
</dbReference>
<sequence length="197" mass="21630">METPSFIRNSIKPLHWWGVLGPGRCVLPCSYTPQLPVLPLFCISRPGIPHPSDANWVGNSPSSLYQAYGYSRSTSLCSLYSASSVLQQLVVTPARSSVASATSGIFLEGTPIIRASLNADKSDLIPSQDFTFVGMNFLTYINKVRVSQHISDLLVKVIWVLSQCHITAQEFLSLNGILSPVADFVQLGRLFLRPPQH</sequence>
<evidence type="ECO:0000313" key="2">
    <source>
        <dbReference type="Proteomes" id="UP000828390"/>
    </source>
</evidence>
<proteinExistence type="predicted"/>
<evidence type="ECO:0000313" key="1">
    <source>
        <dbReference type="EMBL" id="KAH3747409.1"/>
    </source>
</evidence>
<dbReference type="AlphaFoldDB" id="A0A9D4DGY8"/>
<dbReference type="EMBL" id="JAIWYP010000010">
    <property type="protein sequence ID" value="KAH3747409.1"/>
    <property type="molecule type" value="Genomic_DNA"/>
</dbReference>
<comment type="caution">
    <text evidence="1">The sequence shown here is derived from an EMBL/GenBank/DDBJ whole genome shotgun (WGS) entry which is preliminary data.</text>
</comment>
<keyword evidence="2" id="KW-1185">Reference proteome</keyword>
<accession>A0A9D4DGY8</accession>
<reference evidence="1" key="1">
    <citation type="journal article" date="2019" name="bioRxiv">
        <title>The Genome of the Zebra Mussel, Dreissena polymorpha: A Resource for Invasive Species Research.</title>
        <authorList>
            <person name="McCartney M.A."/>
            <person name="Auch B."/>
            <person name="Kono T."/>
            <person name="Mallez S."/>
            <person name="Zhang Y."/>
            <person name="Obille A."/>
            <person name="Becker A."/>
            <person name="Abrahante J.E."/>
            <person name="Garbe J."/>
            <person name="Badalamenti J.P."/>
            <person name="Herman A."/>
            <person name="Mangelson H."/>
            <person name="Liachko I."/>
            <person name="Sullivan S."/>
            <person name="Sone E.D."/>
            <person name="Koren S."/>
            <person name="Silverstein K.A.T."/>
            <person name="Beckman K.B."/>
            <person name="Gohl D.M."/>
        </authorList>
    </citation>
    <scope>NUCLEOTIDE SEQUENCE</scope>
    <source>
        <strain evidence="1">Duluth1</strain>
        <tissue evidence="1">Whole animal</tissue>
    </source>
</reference>
<organism evidence="1 2">
    <name type="scientific">Dreissena polymorpha</name>
    <name type="common">Zebra mussel</name>
    <name type="synonym">Mytilus polymorpha</name>
    <dbReference type="NCBI Taxonomy" id="45954"/>
    <lineage>
        <taxon>Eukaryota</taxon>
        <taxon>Metazoa</taxon>
        <taxon>Spiralia</taxon>
        <taxon>Lophotrochozoa</taxon>
        <taxon>Mollusca</taxon>
        <taxon>Bivalvia</taxon>
        <taxon>Autobranchia</taxon>
        <taxon>Heteroconchia</taxon>
        <taxon>Euheterodonta</taxon>
        <taxon>Imparidentia</taxon>
        <taxon>Neoheterodontei</taxon>
        <taxon>Myida</taxon>
        <taxon>Dreissenoidea</taxon>
        <taxon>Dreissenidae</taxon>
        <taxon>Dreissena</taxon>
    </lineage>
</organism>
<gene>
    <name evidence="1" type="ORF">DPMN_181835</name>
</gene>
<protein>
    <submittedName>
        <fullName evidence="1">Uncharacterized protein</fullName>
    </submittedName>
</protein>
<name>A0A9D4DGY8_DREPO</name>